<proteinExistence type="predicted"/>
<comment type="caution">
    <text evidence="1">The sequence shown here is derived from an EMBL/GenBank/DDBJ whole genome shotgun (WGS) entry which is preliminary data.</text>
</comment>
<gene>
    <name evidence="1" type="ORF">OL497_27705</name>
</gene>
<dbReference type="EMBL" id="JAPDNS010000002">
    <property type="protein sequence ID" value="MCW3487711.1"/>
    <property type="molecule type" value="Genomic_DNA"/>
</dbReference>
<organism evidence="1 2">
    <name type="scientific">Chitinophaga nivalis</name>
    <dbReference type="NCBI Taxonomy" id="2991709"/>
    <lineage>
        <taxon>Bacteria</taxon>
        <taxon>Pseudomonadati</taxon>
        <taxon>Bacteroidota</taxon>
        <taxon>Chitinophagia</taxon>
        <taxon>Chitinophagales</taxon>
        <taxon>Chitinophagaceae</taxon>
        <taxon>Chitinophaga</taxon>
    </lineage>
</organism>
<evidence type="ECO:0008006" key="3">
    <source>
        <dbReference type="Google" id="ProtNLM"/>
    </source>
</evidence>
<keyword evidence="2" id="KW-1185">Reference proteome</keyword>
<dbReference type="Proteomes" id="UP001207742">
    <property type="component" value="Unassembled WGS sequence"/>
</dbReference>
<sequence length="292" mass="33703">MKHYWLLAVWCLGMACGYSRTHADKYPAFPDFPAYNGPAYTLQKLTLPDESLVWATIPADSSCLLVVVNVINPTSPEIASDTYRLIIFRNGSRTQATPFTASYPTSALHYIDEQHNLFFGDQYFKAPAYTLQTMPEVKLETPQQVQQYMDASTSVATYDYRIIDRPYYIFKTAKGPVYGYTDIPTTDSMIRAGNKLHTHPAPSPSQWLQAFDSVVVANRSSGNHFVFYFYPSYLRYYRLVEGKDSLWFKVNEDKKYFNAFSTILLAGKKYILYKDDQLKNHDLFLLEQQHRE</sequence>
<evidence type="ECO:0000313" key="1">
    <source>
        <dbReference type="EMBL" id="MCW3487711.1"/>
    </source>
</evidence>
<dbReference type="PROSITE" id="PS51257">
    <property type="entry name" value="PROKAR_LIPOPROTEIN"/>
    <property type="match status" value="1"/>
</dbReference>
<evidence type="ECO:0000313" key="2">
    <source>
        <dbReference type="Proteomes" id="UP001207742"/>
    </source>
</evidence>
<protein>
    <recommendedName>
        <fullName evidence="3">DUF4221 domain-containing protein</fullName>
    </recommendedName>
</protein>
<dbReference type="RefSeq" id="WP_264734516.1">
    <property type="nucleotide sequence ID" value="NZ_JAPDNR010000001.1"/>
</dbReference>
<accession>A0ABT3IUP5</accession>
<name>A0ABT3IUP5_9BACT</name>
<reference evidence="1 2" key="1">
    <citation type="submission" date="2022-10" db="EMBL/GenBank/DDBJ databases">
        <title>Chitinophaga nivalis PC15 sp. nov., isolated from Pyeongchang county, South Korea.</title>
        <authorList>
            <person name="Trinh H.N."/>
        </authorList>
    </citation>
    <scope>NUCLEOTIDE SEQUENCE [LARGE SCALE GENOMIC DNA]</scope>
    <source>
        <strain evidence="1 2">PC14</strain>
    </source>
</reference>